<comment type="caution">
    <text evidence="10">The sequence shown here is derived from an EMBL/GenBank/DDBJ whole genome shotgun (WGS) entry which is preliminary data.</text>
</comment>
<dbReference type="RefSeq" id="WP_249248079.1">
    <property type="nucleotide sequence ID" value="NZ_JAKIKT010000002.1"/>
</dbReference>
<feature type="transmembrane region" description="Helical" evidence="8">
    <location>
        <begin position="47"/>
        <end position="68"/>
    </location>
</feature>
<evidence type="ECO:0000256" key="3">
    <source>
        <dbReference type="ARBA" id="ARBA00004856"/>
    </source>
</evidence>
<comment type="function">
    <text evidence="1">May be specifically involved in the processing, transport, and/or maturation of the MADH beta-subunit.</text>
</comment>
<sequence length="177" mass="19783">MMTMAQYGFLLFLIWLFVSAGLNKLNPANRHGFRDIFNMYGITHRRLADLVIILVGSTEVMVALALVFPSTSQLAIKLAGLLLSLYLLLMISQLLRGRREVKCGCSSSALSLNVSYELLVRNLILIVLCGVSGDTPSPGTWEGWLNVSMLAIFIIVLYLSADQLIANHQRIRLMRRQ</sequence>
<feature type="transmembrane region" description="Helical" evidence="8">
    <location>
        <begin position="116"/>
        <end position="133"/>
    </location>
</feature>
<evidence type="ECO:0000256" key="1">
    <source>
        <dbReference type="ARBA" id="ARBA00003475"/>
    </source>
</evidence>
<feature type="transmembrane region" description="Helical" evidence="8">
    <location>
        <begin position="145"/>
        <end position="166"/>
    </location>
</feature>
<feature type="transmembrane region" description="Helical" evidence="8">
    <location>
        <begin position="74"/>
        <end position="95"/>
    </location>
</feature>
<proteinExistence type="predicted"/>
<organism evidence="10 11">
    <name type="scientific">Shewanella corallii</name>
    <dbReference type="NCBI Taxonomy" id="560080"/>
    <lineage>
        <taxon>Bacteria</taxon>
        <taxon>Pseudomonadati</taxon>
        <taxon>Pseudomonadota</taxon>
        <taxon>Gammaproteobacteria</taxon>
        <taxon>Alteromonadales</taxon>
        <taxon>Shewanellaceae</taxon>
        <taxon>Shewanella</taxon>
    </lineage>
</organism>
<feature type="transmembrane region" description="Helical" evidence="8">
    <location>
        <begin position="6"/>
        <end position="26"/>
    </location>
</feature>
<evidence type="ECO:0000256" key="5">
    <source>
        <dbReference type="ARBA" id="ARBA00022692"/>
    </source>
</evidence>
<evidence type="ECO:0000256" key="4">
    <source>
        <dbReference type="ARBA" id="ARBA00019078"/>
    </source>
</evidence>
<evidence type="ECO:0000256" key="2">
    <source>
        <dbReference type="ARBA" id="ARBA00004141"/>
    </source>
</evidence>
<comment type="subcellular location">
    <subcellularLocation>
        <location evidence="2">Membrane</location>
        <topology evidence="2">Multi-pass membrane protein</topology>
    </subcellularLocation>
</comment>
<evidence type="ECO:0000259" key="9">
    <source>
        <dbReference type="Pfam" id="PF07291"/>
    </source>
</evidence>
<keyword evidence="6 8" id="KW-1133">Transmembrane helix</keyword>
<evidence type="ECO:0000313" key="11">
    <source>
        <dbReference type="Proteomes" id="UP001202831"/>
    </source>
</evidence>
<keyword evidence="5 8" id="KW-0812">Transmembrane</keyword>
<dbReference type="InterPro" id="IPR009908">
    <property type="entry name" value="Methylamine_util_MauE"/>
</dbReference>
<protein>
    <recommendedName>
        <fullName evidence="4">Methylamine utilization protein MauE</fullName>
    </recommendedName>
</protein>
<name>A0ABT0N4C1_9GAMM</name>
<gene>
    <name evidence="10" type="ORF">L2725_05640</name>
</gene>
<dbReference type="Pfam" id="PF07291">
    <property type="entry name" value="MauE"/>
    <property type="match status" value="1"/>
</dbReference>
<evidence type="ECO:0000256" key="8">
    <source>
        <dbReference type="SAM" id="Phobius"/>
    </source>
</evidence>
<dbReference type="Proteomes" id="UP001202831">
    <property type="component" value="Unassembled WGS sequence"/>
</dbReference>
<feature type="domain" description="Methylamine utilisation protein MauE" evidence="9">
    <location>
        <begin position="9"/>
        <end position="131"/>
    </location>
</feature>
<keyword evidence="7 8" id="KW-0472">Membrane</keyword>
<evidence type="ECO:0000256" key="6">
    <source>
        <dbReference type="ARBA" id="ARBA00022989"/>
    </source>
</evidence>
<reference evidence="10 11" key="1">
    <citation type="submission" date="2022-01" db="EMBL/GenBank/DDBJ databases">
        <title>Whole genome-based taxonomy of the Shewanellaceae.</title>
        <authorList>
            <person name="Martin-Rodriguez A.J."/>
        </authorList>
    </citation>
    <scope>NUCLEOTIDE SEQUENCE [LARGE SCALE GENOMIC DNA]</scope>
    <source>
        <strain evidence="10 11">DSM 21332</strain>
    </source>
</reference>
<dbReference type="EMBL" id="JAKIKT010000002">
    <property type="protein sequence ID" value="MCL2913268.1"/>
    <property type="molecule type" value="Genomic_DNA"/>
</dbReference>
<evidence type="ECO:0000256" key="7">
    <source>
        <dbReference type="ARBA" id="ARBA00023136"/>
    </source>
</evidence>
<accession>A0ABT0N4C1</accession>
<comment type="pathway">
    <text evidence="3">One-carbon metabolism; methylamine degradation.</text>
</comment>
<evidence type="ECO:0000313" key="10">
    <source>
        <dbReference type="EMBL" id="MCL2913268.1"/>
    </source>
</evidence>
<keyword evidence="11" id="KW-1185">Reference proteome</keyword>